<gene>
    <name evidence="1" type="ORF">FN976_14315</name>
</gene>
<keyword evidence="2" id="KW-1185">Reference proteome</keyword>
<dbReference type="RefSeq" id="WP_145893716.1">
    <property type="nucleotide sequence ID" value="NZ_VOBQ01000011.1"/>
</dbReference>
<evidence type="ECO:0000313" key="2">
    <source>
        <dbReference type="Proteomes" id="UP000318199"/>
    </source>
</evidence>
<reference evidence="1 2" key="1">
    <citation type="submission" date="2019-07" db="EMBL/GenBank/DDBJ databases">
        <title>Caenimonas sedimenti sp. nov., isolated from activated sludge.</title>
        <authorList>
            <person name="Xu J."/>
        </authorList>
    </citation>
    <scope>NUCLEOTIDE SEQUENCE [LARGE SCALE GENOMIC DNA]</scope>
    <source>
        <strain evidence="1 2">HX-9-20</strain>
    </source>
</reference>
<dbReference type="AlphaFoldDB" id="A0A562ZQA9"/>
<sequence length="158" mass="16390">MSDTPDEALHAAGYRCGNPACRAPLTLDTHQLVALGGDGSGGAICLCAGCHAMQSSGAIPVRTLRAWKLVQQSLTGAFGAGAPDTLLLLRVVDEVSVDGDGLLRSAGLLNSGLLEIRQRVSALVSGQGSDTFKLRLSTKGRQFVEAWINGRQGSDTSL</sequence>
<dbReference type="EMBL" id="VOBQ01000011">
    <property type="protein sequence ID" value="TWO70723.1"/>
    <property type="molecule type" value="Genomic_DNA"/>
</dbReference>
<protein>
    <submittedName>
        <fullName evidence="1">Uncharacterized protein</fullName>
    </submittedName>
</protein>
<accession>A0A562ZQA9</accession>
<comment type="caution">
    <text evidence="1">The sequence shown here is derived from an EMBL/GenBank/DDBJ whole genome shotgun (WGS) entry which is preliminary data.</text>
</comment>
<proteinExistence type="predicted"/>
<organism evidence="1 2">
    <name type="scientific">Caenimonas sedimenti</name>
    <dbReference type="NCBI Taxonomy" id="2596921"/>
    <lineage>
        <taxon>Bacteria</taxon>
        <taxon>Pseudomonadati</taxon>
        <taxon>Pseudomonadota</taxon>
        <taxon>Betaproteobacteria</taxon>
        <taxon>Burkholderiales</taxon>
        <taxon>Comamonadaceae</taxon>
        <taxon>Caenimonas</taxon>
    </lineage>
</organism>
<evidence type="ECO:0000313" key="1">
    <source>
        <dbReference type="EMBL" id="TWO70723.1"/>
    </source>
</evidence>
<name>A0A562ZQA9_9BURK</name>
<dbReference type="Proteomes" id="UP000318199">
    <property type="component" value="Unassembled WGS sequence"/>
</dbReference>